<evidence type="ECO:0000256" key="2">
    <source>
        <dbReference type="ARBA" id="ARBA00022475"/>
    </source>
</evidence>
<dbReference type="Proteomes" id="UP000831534">
    <property type="component" value="Chromosome"/>
</dbReference>
<evidence type="ECO:0000256" key="4">
    <source>
        <dbReference type="ARBA" id="ARBA00022741"/>
    </source>
</evidence>
<dbReference type="FunFam" id="3.40.50.300:FF:000425">
    <property type="entry name" value="Probable ABC transporter, ATP-binding subunit"/>
    <property type="match status" value="1"/>
</dbReference>
<dbReference type="InterPro" id="IPR027417">
    <property type="entry name" value="P-loop_NTPase"/>
</dbReference>
<proteinExistence type="predicted"/>
<evidence type="ECO:0000256" key="5">
    <source>
        <dbReference type="ARBA" id="ARBA00022840"/>
    </source>
</evidence>
<dbReference type="GO" id="GO:0016887">
    <property type="term" value="F:ATP hydrolysis activity"/>
    <property type="evidence" value="ECO:0007669"/>
    <property type="project" value="InterPro"/>
</dbReference>
<keyword evidence="6" id="KW-0408">Iron</keyword>
<feature type="domain" description="ABC transporter" evidence="9">
    <location>
        <begin position="2"/>
        <end position="232"/>
    </location>
</feature>
<keyword evidence="3" id="KW-0410">Iron transport</keyword>
<keyword evidence="5 10" id="KW-0067">ATP-binding</keyword>
<dbReference type="RefSeq" id="WP_027009614.1">
    <property type="nucleotide sequence ID" value="NZ_CP091521.1"/>
</dbReference>
<dbReference type="SUPFAM" id="SSF52540">
    <property type="entry name" value="P-loop containing nucleoside triphosphate hydrolases"/>
    <property type="match status" value="1"/>
</dbReference>
<keyword evidence="11" id="KW-1185">Reference proteome</keyword>
<evidence type="ECO:0000313" key="10">
    <source>
        <dbReference type="EMBL" id="UOP04215.2"/>
    </source>
</evidence>
<dbReference type="AlphaFoldDB" id="A0A8T9MTS3"/>
<dbReference type="GO" id="GO:0015408">
    <property type="term" value="F:ABC-type ferric iron transporter activity"/>
    <property type="evidence" value="ECO:0007669"/>
    <property type="project" value="InterPro"/>
</dbReference>
<organism evidence="10 11">
    <name type="scientific">Conchiformibius kuhniae</name>
    <dbReference type="NCBI Taxonomy" id="211502"/>
    <lineage>
        <taxon>Bacteria</taxon>
        <taxon>Pseudomonadati</taxon>
        <taxon>Pseudomonadota</taxon>
        <taxon>Betaproteobacteria</taxon>
        <taxon>Neisseriales</taxon>
        <taxon>Neisseriaceae</taxon>
        <taxon>Conchiformibius</taxon>
    </lineage>
</organism>
<evidence type="ECO:0000256" key="8">
    <source>
        <dbReference type="ARBA" id="ARBA00023136"/>
    </source>
</evidence>
<dbReference type="PROSITE" id="PS50893">
    <property type="entry name" value="ABC_TRANSPORTER_2"/>
    <property type="match status" value="1"/>
</dbReference>
<dbReference type="InterPro" id="IPR015853">
    <property type="entry name" value="ABC_transpr_FbpC"/>
</dbReference>
<evidence type="ECO:0000313" key="11">
    <source>
        <dbReference type="Proteomes" id="UP000831534"/>
    </source>
</evidence>
<dbReference type="SMART" id="SM00382">
    <property type="entry name" value="AAA"/>
    <property type="match status" value="1"/>
</dbReference>
<gene>
    <name evidence="10" type="ORF">LVJ77_07240</name>
</gene>
<dbReference type="GO" id="GO:0016020">
    <property type="term" value="C:membrane"/>
    <property type="evidence" value="ECO:0007669"/>
    <property type="project" value="InterPro"/>
</dbReference>
<evidence type="ECO:0000256" key="6">
    <source>
        <dbReference type="ARBA" id="ARBA00023004"/>
    </source>
</evidence>
<dbReference type="Gene3D" id="3.40.50.300">
    <property type="entry name" value="P-loop containing nucleotide triphosphate hydrolases"/>
    <property type="match status" value="1"/>
</dbReference>
<keyword evidence="7" id="KW-0406">Ion transport</keyword>
<dbReference type="InterPro" id="IPR050093">
    <property type="entry name" value="ABC_SmlMolc_Importer"/>
</dbReference>
<reference evidence="10" key="2">
    <citation type="submission" date="2024-09" db="EMBL/GenBank/DDBJ databases">
        <authorList>
            <person name="Veyrier F.J."/>
        </authorList>
    </citation>
    <scope>NUCLEOTIDE SEQUENCE</scope>
    <source>
        <strain evidence="10">17694</strain>
    </source>
</reference>
<keyword evidence="4" id="KW-0547">Nucleotide-binding</keyword>
<reference evidence="10" key="1">
    <citation type="journal article" date="2022" name="Res Sq">
        <title>Evolution of multicellular longitudinally dividing oral cavity symbionts (Neisseriaceae).</title>
        <authorList>
            <person name="Nyongesa S."/>
            <person name="Weber P."/>
            <person name="Bernet E."/>
            <person name="Pullido F."/>
            <person name="Nieckarz M."/>
            <person name="Delaby M."/>
            <person name="Nieves C."/>
            <person name="Viehboeck T."/>
            <person name="Krause N."/>
            <person name="Rivera-Millot A."/>
            <person name="Nakamura A."/>
            <person name="Vischer N."/>
            <person name="VanNieuwenhze M."/>
            <person name="Brun Y."/>
            <person name="Cava F."/>
            <person name="Bulgheresi S."/>
            <person name="Veyrier F."/>
        </authorList>
    </citation>
    <scope>NUCLEOTIDE SEQUENCE</scope>
    <source>
        <strain evidence="10">17694</strain>
    </source>
</reference>
<keyword evidence="1" id="KW-0813">Transport</keyword>
<dbReference type="CDD" id="cd03259">
    <property type="entry name" value="ABC_Carb_Solutes_like"/>
    <property type="match status" value="1"/>
</dbReference>
<dbReference type="GO" id="GO:0015697">
    <property type="term" value="P:quaternary ammonium group transport"/>
    <property type="evidence" value="ECO:0007669"/>
    <property type="project" value="UniProtKB-ARBA"/>
</dbReference>
<keyword evidence="2" id="KW-1003">Cell membrane</keyword>
<keyword evidence="8" id="KW-0472">Membrane</keyword>
<accession>A0A8T9MTS3</accession>
<dbReference type="Pfam" id="PF00005">
    <property type="entry name" value="ABC_tran"/>
    <property type="match status" value="1"/>
</dbReference>
<evidence type="ECO:0000256" key="3">
    <source>
        <dbReference type="ARBA" id="ARBA00022496"/>
    </source>
</evidence>
<protein>
    <submittedName>
        <fullName evidence="10">ABC transporter ATP-binding protein</fullName>
    </submittedName>
</protein>
<evidence type="ECO:0000256" key="1">
    <source>
        <dbReference type="ARBA" id="ARBA00022448"/>
    </source>
</evidence>
<name>A0A8T9MTS3_9NEIS</name>
<sequence>MLEVCQIRKSFGKRTVADGISFRVAAGEITAVLGASGSGKSTLLNMIAGLTAADGGEVRLGGVRLDGLPPERRDVAMMFQDFALLPHLNVCDNAALPLRLRGVGKAQARRRALAVLAEVGLADLAARRVADLSGGEQQRTALARALAAEPKLLLLDEPFSALDAALRGRLQKQTSDLVRQRGIPAVLVSHDAEEACRMARQLVLLGGGRVLQQGTPDAVYRRPVSAAAARLLGCANVSDTRYVPPEAVCWDESGCECTVLSAHRAAEGWRLLLAHPHWGELSVWYQGIAPPARCCVRVDEARVVRF</sequence>
<dbReference type="InterPro" id="IPR003593">
    <property type="entry name" value="AAA+_ATPase"/>
</dbReference>
<dbReference type="KEGG" id="ckh:LVJ77_07240"/>
<dbReference type="PANTHER" id="PTHR42781:SF4">
    <property type="entry name" value="SPERMIDINE_PUTRESCINE IMPORT ATP-BINDING PROTEIN POTA"/>
    <property type="match status" value="1"/>
</dbReference>
<dbReference type="InterPro" id="IPR003439">
    <property type="entry name" value="ABC_transporter-like_ATP-bd"/>
</dbReference>
<dbReference type="PANTHER" id="PTHR42781">
    <property type="entry name" value="SPERMIDINE/PUTRESCINE IMPORT ATP-BINDING PROTEIN POTA"/>
    <property type="match status" value="1"/>
</dbReference>
<evidence type="ECO:0000259" key="9">
    <source>
        <dbReference type="PROSITE" id="PS50893"/>
    </source>
</evidence>
<dbReference type="GO" id="GO:0005524">
    <property type="term" value="F:ATP binding"/>
    <property type="evidence" value="ECO:0007669"/>
    <property type="project" value="UniProtKB-KW"/>
</dbReference>
<dbReference type="EMBL" id="CP091521">
    <property type="protein sequence ID" value="UOP04215.2"/>
    <property type="molecule type" value="Genomic_DNA"/>
</dbReference>
<evidence type="ECO:0000256" key="7">
    <source>
        <dbReference type="ARBA" id="ARBA00023065"/>
    </source>
</evidence>